<organism evidence="2 3">
    <name type="scientific">Erysipelothrix larvae</name>
    <dbReference type="NCBI Taxonomy" id="1514105"/>
    <lineage>
        <taxon>Bacteria</taxon>
        <taxon>Bacillati</taxon>
        <taxon>Bacillota</taxon>
        <taxon>Erysipelotrichia</taxon>
        <taxon>Erysipelotrichales</taxon>
        <taxon>Erysipelotrichaceae</taxon>
        <taxon>Erysipelothrix</taxon>
    </lineage>
</organism>
<dbReference type="PANTHER" id="PTHR36503:SF2">
    <property type="entry name" value="BLR2408 PROTEIN"/>
    <property type="match status" value="1"/>
</dbReference>
<dbReference type="STRING" id="1514105.AOC36_09100"/>
<dbReference type="PROSITE" id="PS51819">
    <property type="entry name" value="VOC"/>
    <property type="match status" value="1"/>
</dbReference>
<dbReference type="KEGG" id="erl:AOC36_09100"/>
<gene>
    <name evidence="2" type="ORF">AOC36_09100</name>
</gene>
<evidence type="ECO:0000313" key="2">
    <source>
        <dbReference type="EMBL" id="AMC94139.1"/>
    </source>
</evidence>
<dbReference type="InterPro" id="IPR037523">
    <property type="entry name" value="VOC_core"/>
</dbReference>
<evidence type="ECO:0000313" key="3">
    <source>
        <dbReference type="Proteomes" id="UP000063781"/>
    </source>
</evidence>
<dbReference type="InterPro" id="IPR053863">
    <property type="entry name" value="Glyoxy/Ble-like_N"/>
</dbReference>
<dbReference type="Pfam" id="PF22677">
    <property type="entry name" value="Ble-like_N"/>
    <property type="match status" value="1"/>
</dbReference>
<name>A0A0X8H1J3_9FIRM</name>
<dbReference type="Proteomes" id="UP000063781">
    <property type="component" value="Chromosome"/>
</dbReference>
<dbReference type="OrthoDB" id="9798430at2"/>
<dbReference type="InterPro" id="IPR029068">
    <property type="entry name" value="Glyas_Bleomycin-R_OHBP_Dase"/>
</dbReference>
<reference evidence="2 3" key="1">
    <citation type="submission" date="2015-10" db="EMBL/GenBank/DDBJ databases">
        <title>Erysipelothrix larvae sp. LV19 isolated from the larval gut of the rhinoceros beetle, Trypoxylus dichotomus.</title>
        <authorList>
            <person name="Lim S."/>
            <person name="Kim B.-C."/>
        </authorList>
    </citation>
    <scope>NUCLEOTIDE SEQUENCE [LARGE SCALE GENOMIC DNA]</scope>
    <source>
        <strain evidence="2 3">LV19</strain>
    </source>
</reference>
<dbReference type="RefSeq" id="WP_067633556.1">
    <property type="nucleotide sequence ID" value="NZ_CP013213.1"/>
</dbReference>
<feature type="domain" description="VOC" evidence="1">
    <location>
        <begin position="3"/>
        <end position="130"/>
    </location>
</feature>
<evidence type="ECO:0000259" key="1">
    <source>
        <dbReference type="PROSITE" id="PS51819"/>
    </source>
</evidence>
<accession>A0A0X8H1J3</accession>
<proteinExistence type="predicted"/>
<dbReference type="EMBL" id="CP013213">
    <property type="protein sequence ID" value="AMC94139.1"/>
    <property type="molecule type" value="Genomic_DNA"/>
</dbReference>
<dbReference type="Gene3D" id="3.10.180.10">
    <property type="entry name" value="2,3-Dihydroxybiphenyl 1,2-Dioxygenase, domain 1"/>
    <property type="match status" value="1"/>
</dbReference>
<dbReference type="SUPFAM" id="SSF54593">
    <property type="entry name" value="Glyoxalase/Bleomycin resistance protein/Dihydroxybiphenyl dioxygenase"/>
    <property type="match status" value="1"/>
</dbReference>
<sequence length="142" mass="15639">MSSMVFVNLPVQNLARSVSFYTHLGFKLNPDFSDDHAASMAWDDHFVIMLLTHDFYQRFIGDKAIANTQTHSAALISFLMDSAEGVKAFGQKAVEHGGSVYRIDSGVSEDVMFGLEVCDPDGNILEPTWMKPFETVDAGASI</sequence>
<protein>
    <submittedName>
        <fullName evidence="2">Glyoxalase</fullName>
    </submittedName>
</protein>
<dbReference type="PANTHER" id="PTHR36503">
    <property type="entry name" value="BLR2520 PROTEIN"/>
    <property type="match status" value="1"/>
</dbReference>
<keyword evidence="3" id="KW-1185">Reference proteome</keyword>
<dbReference type="AlphaFoldDB" id="A0A0X8H1J3"/>